<dbReference type="EMBL" id="GHES01001944">
    <property type="protein sequence ID" value="MPA32503.1"/>
    <property type="molecule type" value="Transcribed_RNA"/>
</dbReference>
<protein>
    <submittedName>
        <fullName evidence="3">Putative myelin transcription factor 1-like protein</fullName>
    </submittedName>
</protein>
<proteinExistence type="predicted"/>
<dbReference type="PANTHER" id="PTHR35708:SF3">
    <property type="entry name" value="GB|AAD25831.1"/>
    <property type="match status" value="1"/>
</dbReference>
<keyword evidence="2" id="KW-0472">Membrane</keyword>
<name>A0A5B6YM64_DAVIN</name>
<organism evidence="3">
    <name type="scientific">Davidia involucrata</name>
    <name type="common">Dove tree</name>
    <dbReference type="NCBI Taxonomy" id="16924"/>
    <lineage>
        <taxon>Eukaryota</taxon>
        <taxon>Viridiplantae</taxon>
        <taxon>Streptophyta</taxon>
        <taxon>Embryophyta</taxon>
        <taxon>Tracheophyta</taxon>
        <taxon>Spermatophyta</taxon>
        <taxon>Magnoliopsida</taxon>
        <taxon>eudicotyledons</taxon>
        <taxon>Gunneridae</taxon>
        <taxon>Pentapetalae</taxon>
        <taxon>asterids</taxon>
        <taxon>Cornales</taxon>
        <taxon>Nyssaceae</taxon>
        <taxon>Davidia</taxon>
    </lineage>
</organism>
<keyword evidence="2" id="KW-1133">Transmembrane helix</keyword>
<feature type="region of interest" description="Disordered" evidence="1">
    <location>
        <begin position="105"/>
        <end position="177"/>
    </location>
</feature>
<dbReference type="PANTHER" id="PTHR35708">
    <property type="entry name" value="GB|AAD25831.1"/>
    <property type="match status" value="1"/>
</dbReference>
<gene>
    <name evidence="3" type="ORF">Din_001944</name>
</gene>
<evidence type="ECO:0000256" key="2">
    <source>
        <dbReference type="SAM" id="Phobius"/>
    </source>
</evidence>
<feature type="transmembrane region" description="Helical" evidence="2">
    <location>
        <begin position="12"/>
        <end position="29"/>
    </location>
</feature>
<evidence type="ECO:0000313" key="3">
    <source>
        <dbReference type="EMBL" id="MPA32503.1"/>
    </source>
</evidence>
<sequence>MASSKCFFTKPLPWIAILVPFFVCASFSGYGLLSILFTTLVLILSSVFFTFSKPKPVIVDKALEDDQECLSELGPERETITQKEESQEVGVLGQVHDYLVRSPDSFSESESIDHSSTSEDDLPDSGDVSQSPDCSDDSISDEESLIEIALPTGHYADPEEEEEEEEPKSNLQKKFADFSPESLFRQGSLMEVLAEANEEENLIEIDLSMGSIK</sequence>
<dbReference type="AlphaFoldDB" id="A0A5B6YM64"/>
<accession>A0A5B6YM64</accession>
<evidence type="ECO:0000256" key="1">
    <source>
        <dbReference type="SAM" id="MobiDB-lite"/>
    </source>
</evidence>
<reference evidence="3" key="1">
    <citation type="submission" date="2019-08" db="EMBL/GenBank/DDBJ databases">
        <title>Reference gene set and small RNA set construction with multiple tissues from Davidia involucrata Baill.</title>
        <authorList>
            <person name="Yang H."/>
            <person name="Zhou C."/>
            <person name="Li G."/>
            <person name="Wang J."/>
            <person name="Gao P."/>
            <person name="Wang M."/>
            <person name="Wang R."/>
            <person name="Zhao Y."/>
        </authorList>
    </citation>
    <scope>NUCLEOTIDE SEQUENCE</scope>
    <source>
        <tissue evidence="3">Mixed with DoveR01_LX</tissue>
    </source>
</reference>
<keyword evidence="2" id="KW-0812">Transmembrane</keyword>
<feature type="compositionally biased region" description="Acidic residues" evidence="1">
    <location>
        <begin position="134"/>
        <end position="145"/>
    </location>
</feature>